<dbReference type="EMBL" id="CP089291">
    <property type="protein sequence ID" value="UOF89872.1"/>
    <property type="molecule type" value="Genomic_DNA"/>
</dbReference>
<keyword evidence="1" id="KW-0812">Transmembrane</keyword>
<protein>
    <submittedName>
        <fullName evidence="3">Spore maturation protein</fullName>
    </submittedName>
</protein>
<dbReference type="PANTHER" id="PTHR35793:SF2">
    <property type="entry name" value="INNER MEMBRANE PROTEIN YJIG"/>
    <property type="match status" value="1"/>
</dbReference>
<keyword evidence="4" id="KW-1185">Reference proteome</keyword>
<dbReference type="InterPro" id="IPR011642">
    <property type="entry name" value="Gate_dom"/>
</dbReference>
<feature type="transmembrane region" description="Helical" evidence="1">
    <location>
        <begin position="7"/>
        <end position="26"/>
    </location>
</feature>
<dbReference type="Pfam" id="PF07670">
    <property type="entry name" value="Gate"/>
    <property type="match status" value="1"/>
</dbReference>
<evidence type="ECO:0000256" key="1">
    <source>
        <dbReference type="SAM" id="Phobius"/>
    </source>
</evidence>
<gene>
    <name evidence="3" type="ORF">LSG31_18660</name>
</gene>
<feature type="transmembrane region" description="Helical" evidence="1">
    <location>
        <begin position="156"/>
        <end position="176"/>
    </location>
</feature>
<dbReference type="RefSeq" id="WP_347436565.1">
    <property type="nucleotide sequence ID" value="NZ_CP089291.1"/>
</dbReference>
<evidence type="ECO:0000313" key="4">
    <source>
        <dbReference type="Proteomes" id="UP000830167"/>
    </source>
</evidence>
<dbReference type="PANTHER" id="PTHR35793">
    <property type="entry name" value="INNER MEMBRANE PROTEIN YJIG"/>
    <property type="match status" value="1"/>
</dbReference>
<organism evidence="3 4">
    <name type="scientific">Fodinisporobacter ferrooxydans</name>
    <dbReference type="NCBI Taxonomy" id="2901836"/>
    <lineage>
        <taxon>Bacteria</taxon>
        <taxon>Bacillati</taxon>
        <taxon>Bacillota</taxon>
        <taxon>Bacilli</taxon>
        <taxon>Bacillales</taxon>
        <taxon>Alicyclobacillaceae</taxon>
        <taxon>Fodinisporobacter</taxon>
    </lineage>
</organism>
<reference evidence="3" key="1">
    <citation type="submission" date="2021-12" db="EMBL/GenBank/DDBJ databases">
        <title>Alicyclobacillaceae gen. nov., sp. nov., isolated from chalcocite enrichment system.</title>
        <authorList>
            <person name="Jiang Z."/>
        </authorList>
    </citation>
    <scope>NUCLEOTIDE SEQUENCE</scope>
    <source>
        <strain evidence="3">MYW30-H2</strain>
    </source>
</reference>
<dbReference type="Proteomes" id="UP000830167">
    <property type="component" value="Chromosome"/>
</dbReference>
<feature type="domain" description="Nucleoside transporter/FeoB GTPase Gate" evidence="2">
    <location>
        <begin position="48"/>
        <end position="147"/>
    </location>
</feature>
<keyword evidence="1" id="KW-0472">Membrane</keyword>
<dbReference type="InterPro" id="IPR052549">
    <property type="entry name" value="SpmB"/>
</dbReference>
<proteinExistence type="predicted"/>
<sequence>MISFIQSISDWALPFVIVAIPIIAYMRKVPIYDTFVEGAKEGFGTAVHLIPHLVAMMVAVTVFRESGAFDLLIRGIQPILNIFHVPADVLPLGILRSISGSGSITILTDIYQRFGPDSLIGKMASTMMGASDTTLYVLTVYFGSVGIRNARYALKVGLLSDFASVVASIVVANLLFAPH</sequence>
<accession>A0ABY4CKA6</accession>
<evidence type="ECO:0000259" key="2">
    <source>
        <dbReference type="Pfam" id="PF07670"/>
    </source>
</evidence>
<evidence type="ECO:0000313" key="3">
    <source>
        <dbReference type="EMBL" id="UOF89872.1"/>
    </source>
</evidence>
<keyword evidence="1" id="KW-1133">Transmembrane helix</keyword>
<name>A0ABY4CKA6_9BACL</name>
<feature type="transmembrane region" description="Helical" evidence="1">
    <location>
        <begin position="46"/>
        <end position="64"/>
    </location>
</feature>